<reference evidence="2 3" key="1">
    <citation type="submission" date="2019-05" db="EMBL/GenBank/DDBJ databases">
        <title>Mikania micrantha, genome provides insights into the molecular mechanism of rapid growth.</title>
        <authorList>
            <person name="Liu B."/>
        </authorList>
    </citation>
    <scope>NUCLEOTIDE SEQUENCE [LARGE SCALE GENOMIC DNA]</scope>
    <source>
        <strain evidence="2">NLD-2019</strain>
        <tissue evidence="2">Leaf</tissue>
    </source>
</reference>
<dbReference type="PANTHER" id="PTHR33623:SF17">
    <property type="entry name" value="DUF4378 DOMAIN-CONTAINING PROTEIN"/>
    <property type="match status" value="1"/>
</dbReference>
<gene>
    <name evidence="2" type="ORF">E3N88_16912</name>
</gene>
<evidence type="ECO:0000313" key="2">
    <source>
        <dbReference type="EMBL" id="KAD5316966.1"/>
    </source>
</evidence>
<dbReference type="EMBL" id="SZYD01000009">
    <property type="protein sequence ID" value="KAD5316966.1"/>
    <property type="molecule type" value="Genomic_DNA"/>
</dbReference>
<feature type="region of interest" description="Disordered" evidence="1">
    <location>
        <begin position="184"/>
        <end position="209"/>
    </location>
</feature>
<protein>
    <recommendedName>
        <fullName evidence="4">DUF4378 domain-containing protein</fullName>
    </recommendedName>
</protein>
<comment type="caution">
    <text evidence="2">The sequence shown here is derived from an EMBL/GenBank/DDBJ whole genome shotgun (WGS) entry which is preliminary data.</text>
</comment>
<accession>A0A5N6NQD2</accession>
<dbReference type="OrthoDB" id="1669163at2759"/>
<sequence>MVAQNGSCLVKIPKCVDSNGAGDVGTTCIGEAGRRRLGGDKWKQEGRLGSRNREERRAGVRGMGERVGFVTRENELDIDGNEVTVHLPLLPMLKDFLQDQNLPFPRTRRSTISVILHAAVSSVKSSSSLRRSISRRFSNKNRSTSVCPPEPAMVRTTSVTVKDILRWKSFRDLADPVEINVPTVPESTVGSPRCTTTTTTTSSAGTPRSSWCDSDFSVDDSPACFRESSDDMEVNGKKNFHINTAGGERNIGDPKDRIVLLEEDEQFSPISVLDFTQEHEETFSPFQQILADTERRNITFKQRIQNFIEVDEFNKHVELNDTESFRIEEQAIELMESVKTTSSIEEWDLSLDCLLIDFFRGELITSKKVNNNGELESRVLSGAKSWVRGEDDGSLEREIKCKREVCIREMDKRWNLRDFEDDQKEIVIEMEKMMLNYLLDDLSVDLVNV</sequence>
<proteinExistence type="predicted"/>
<organism evidence="2 3">
    <name type="scientific">Mikania micrantha</name>
    <name type="common">bitter vine</name>
    <dbReference type="NCBI Taxonomy" id="192012"/>
    <lineage>
        <taxon>Eukaryota</taxon>
        <taxon>Viridiplantae</taxon>
        <taxon>Streptophyta</taxon>
        <taxon>Embryophyta</taxon>
        <taxon>Tracheophyta</taxon>
        <taxon>Spermatophyta</taxon>
        <taxon>Magnoliopsida</taxon>
        <taxon>eudicotyledons</taxon>
        <taxon>Gunneridae</taxon>
        <taxon>Pentapetalae</taxon>
        <taxon>asterids</taxon>
        <taxon>campanulids</taxon>
        <taxon>Asterales</taxon>
        <taxon>Asteraceae</taxon>
        <taxon>Asteroideae</taxon>
        <taxon>Heliantheae alliance</taxon>
        <taxon>Eupatorieae</taxon>
        <taxon>Mikania</taxon>
    </lineage>
</organism>
<name>A0A5N6NQD2_9ASTR</name>
<feature type="compositionally biased region" description="Low complexity" evidence="1">
    <location>
        <begin position="187"/>
        <end position="209"/>
    </location>
</feature>
<evidence type="ECO:0008006" key="4">
    <source>
        <dbReference type="Google" id="ProtNLM"/>
    </source>
</evidence>
<dbReference type="PANTHER" id="PTHR33623">
    <property type="entry name" value="OS04G0572500 PROTEIN"/>
    <property type="match status" value="1"/>
</dbReference>
<dbReference type="Proteomes" id="UP000326396">
    <property type="component" value="Linkage Group LG17"/>
</dbReference>
<evidence type="ECO:0000313" key="3">
    <source>
        <dbReference type="Proteomes" id="UP000326396"/>
    </source>
</evidence>
<dbReference type="AlphaFoldDB" id="A0A5N6NQD2"/>
<keyword evidence="3" id="KW-1185">Reference proteome</keyword>
<evidence type="ECO:0000256" key="1">
    <source>
        <dbReference type="SAM" id="MobiDB-lite"/>
    </source>
</evidence>